<name>A0A7J6NUE3_PEROL</name>
<dbReference type="SMART" id="SM01370">
    <property type="entry name" value="TAFII55_N"/>
    <property type="match status" value="1"/>
</dbReference>
<dbReference type="GO" id="GO:0051123">
    <property type="term" value="P:RNA polymerase II preinitiation complex assembly"/>
    <property type="evidence" value="ECO:0007669"/>
    <property type="project" value="TreeGrafter"/>
</dbReference>
<comment type="caution">
    <text evidence="8">The sequence shown here is derived from an EMBL/GenBank/DDBJ whole genome shotgun (WGS) entry which is preliminary data.</text>
</comment>
<evidence type="ECO:0000256" key="2">
    <source>
        <dbReference type="ARBA" id="ARBA00009368"/>
    </source>
</evidence>
<accession>A0A7J6NUE3</accession>
<dbReference type="OrthoDB" id="438630at2759"/>
<dbReference type="CDD" id="cd08047">
    <property type="entry name" value="TAF7"/>
    <property type="match status" value="1"/>
</dbReference>
<gene>
    <name evidence="8" type="primary">AP4E1_3</name>
    <name evidence="8" type="ORF">FOZ60_004219</name>
</gene>
<organism evidence="8 9">
    <name type="scientific">Perkinsus olseni</name>
    <name type="common">Perkinsus atlanticus</name>
    <dbReference type="NCBI Taxonomy" id="32597"/>
    <lineage>
        <taxon>Eukaryota</taxon>
        <taxon>Sar</taxon>
        <taxon>Alveolata</taxon>
        <taxon>Perkinsozoa</taxon>
        <taxon>Perkinsea</taxon>
        <taxon>Perkinsida</taxon>
        <taxon>Perkinsidae</taxon>
        <taxon>Perkinsus</taxon>
    </lineage>
</organism>
<feature type="region of interest" description="Disordered" evidence="6">
    <location>
        <begin position="514"/>
        <end position="535"/>
    </location>
</feature>
<evidence type="ECO:0000313" key="9">
    <source>
        <dbReference type="Proteomes" id="UP000541610"/>
    </source>
</evidence>
<comment type="similarity">
    <text evidence="2">Belongs to the TAF7 family.</text>
</comment>
<evidence type="ECO:0000259" key="7">
    <source>
        <dbReference type="SMART" id="SM01370"/>
    </source>
</evidence>
<evidence type="ECO:0000256" key="6">
    <source>
        <dbReference type="SAM" id="MobiDB-lite"/>
    </source>
</evidence>
<dbReference type="Proteomes" id="UP000541610">
    <property type="component" value="Unassembled WGS sequence"/>
</dbReference>
<dbReference type="InterPro" id="IPR006751">
    <property type="entry name" value="TAFII55_prot_cons_reg"/>
</dbReference>
<dbReference type="Pfam" id="PF04658">
    <property type="entry name" value="TAFII55_N"/>
    <property type="match status" value="1"/>
</dbReference>
<dbReference type="PANTHER" id="PTHR12228">
    <property type="entry name" value="TRANSCRIPTION INITIATION FACTOR TFIID 55 KD SUBUNIT-RELATED"/>
    <property type="match status" value="1"/>
</dbReference>
<protein>
    <submittedName>
        <fullName evidence="8">AP-4 complex subunit epsilon-1</fullName>
    </submittedName>
</protein>
<reference evidence="8 9" key="1">
    <citation type="submission" date="2020-04" db="EMBL/GenBank/DDBJ databases">
        <title>Perkinsus olseni comparative genomics.</title>
        <authorList>
            <person name="Bogema D.R."/>
        </authorList>
    </citation>
    <scope>NUCLEOTIDE SEQUENCE [LARGE SCALE GENOMIC DNA]</scope>
    <source>
        <strain evidence="8">00978-12</strain>
    </source>
</reference>
<comment type="subcellular location">
    <subcellularLocation>
        <location evidence="1">Nucleus</location>
    </subcellularLocation>
</comment>
<keyword evidence="4" id="KW-0804">Transcription</keyword>
<sequence length="630" mass="67953">MLRFVNDQSSPSSSRPSPAPLDILSPKSTESVFTTTVGVSASTQTGDSADLQDGGNRPAATTTVLGPDIRCDAGIRKLASSLTKLPLGENGRMRVRRMIGQEIRKHPELRPVVRSIGKLKSASNAALVEMCIVTNTLDEARKISRAYLAKKAGKPTKRASPTAALASPYSRTSESESCGLTLIERLFADTLSHGVCRDAQSSSLSTESAKASTTAATSTDSCSSSPSTAFSSDPEDTIVLPEDFLYGVDKSSLSSQPSSSSLAGAPPSSSYIPLVSVDNFDISSSPDRPLLSSGISSNEIADGGTARGMRLQQQPVDESVELRGGAAAAAGLMKGEFGGGRTGIGSSSSSSHFSIHVGGATPPGSDHLAAGQALPPEGLVLKPPTAHQVPWPYDLQCILRLPLDIADRLRPLLVEEYSKKLDDVIDITPVDRPVEGEKSRAFAVKVLDETLSGVLLDIPTFVESFKSPNNHVFTKTGDVSQMLVAFRGTWSEYRQRLQEQGVELDPEFPLTLRDGLTPPTTRIRQRKWRQPPNPDLAVRNARAEEQIMNVNKGGHLEWTEETDVTASEMREREENEPSSIWRPTDEIINTLNVGLSRATKKSKKHHHKKSKKHKKESKEEDEAIAAFKNR</sequence>
<dbReference type="EMBL" id="JABANP010000194">
    <property type="protein sequence ID" value="KAF4687190.1"/>
    <property type="molecule type" value="Genomic_DNA"/>
</dbReference>
<feature type="region of interest" description="Disordered" evidence="6">
    <location>
        <begin position="213"/>
        <end position="235"/>
    </location>
</feature>
<evidence type="ECO:0000256" key="3">
    <source>
        <dbReference type="ARBA" id="ARBA00023015"/>
    </source>
</evidence>
<keyword evidence="5" id="KW-0539">Nucleus</keyword>
<dbReference type="PANTHER" id="PTHR12228:SF0">
    <property type="entry name" value="TATA-BOX BINDING PROTEIN ASSOCIATED FACTOR 7"/>
    <property type="match status" value="1"/>
</dbReference>
<dbReference type="AlphaFoldDB" id="A0A7J6NUE3"/>
<proteinExistence type="inferred from homology"/>
<dbReference type="GO" id="GO:0016251">
    <property type="term" value="F:RNA polymerase II general transcription initiation factor activity"/>
    <property type="evidence" value="ECO:0007669"/>
    <property type="project" value="TreeGrafter"/>
</dbReference>
<feature type="domain" description="TAFII55 protein conserved region" evidence="7">
    <location>
        <begin position="393"/>
        <end position="545"/>
    </location>
</feature>
<feature type="compositionally biased region" description="Basic residues" evidence="6">
    <location>
        <begin position="598"/>
        <end position="615"/>
    </location>
</feature>
<evidence type="ECO:0000256" key="1">
    <source>
        <dbReference type="ARBA" id="ARBA00004123"/>
    </source>
</evidence>
<feature type="compositionally biased region" description="Low complexity" evidence="6">
    <location>
        <begin position="213"/>
        <end position="232"/>
    </location>
</feature>
<feature type="region of interest" description="Disordered" evidence="6">
    <location>
        <begin position="40"/>
        <end position="62"/>
    </location>
</feature>
<dbReference type="GO" id="GO:0005669">
    <property type="term" value="C:transcription factor TFIID complex"/>
    <property type="evidence" value="ECO:0007669"/>
    <property type="project" value="InterPro"/>
</dbReference>
<feature type="region of interest" description="Disordered" evidence="6">
    <location>
        <begin position="593"/>
        <end position="630"/>
    </location>
</feature>
<dbReference type="InterPro" id="IPR037817">
    <property type="entry name" value="TAF7"/>
</dbReference>
<evidence type="ECO:0000256" key="5">
    <source>
        <dbReference type="ARBA" id="ARBA00023242"/>
    </source>
</evidence>
<evidence type="ECO:0000313" key="8">
    <source>
        <dbReference type="EMBL" id="KAF4687190.1"/>
    </source>
</evidence>
<keyword evidence="3" id="KW-0805">Transcription regulation</keyword>
<feature type="region of interest" description="Disordered" evidence="6">
    <location>
        <begin position="1"/>
        <end position="26"/>
    </location>
</feature>
<evidence type="ECO:0000256" key="4">
    <source>
        <dbReference type="ARBA" id="ARBA00023163"/>
    </source>
</evidence>